<protein>
    <submittedName>
        <fullName evidence="1">Uncharacterized protein</fullName>
    </submittedName>
</protein>
<organism evidence="1 2">
    <name type="scientific">Thermoflexibacter ruber</name>
    <dbReference type="NCBI Taxonomy" id="1003"/>
    <lineage>
        <taxon>Bacteria</taxon>
        <taxon>Pseudomonadati</taxon>
        <taxon>Bacteroidota</taxon>
        <taxon>Cytophagia</taxon>
        <taxon>Cytophagales</taxon>
        <taxon>Thermoflexibacteraceae</taxon>
        <taxon>Thermoflexibacter</taxon>
    </lineage>
</organism>
<keyword evidence="2" id="KW-1185">Reference proteome</keyword>
<sequence length="255" mass="29953">MEIQSFEIHFETSDNTPPPYSYAYILKGEIKENLHLHYQIQYTHREDLSLEEIVGEGFSPNDDLELDGAVSKDWAEQVHLLLSKTKPSKYIESDHLNFFEIILKNKDSKEEKIFPHNQEEWEYLCEELSQALLEERQVERPLQIHFKKISPLESIDYYLMIEFSKRQVLLKCKPKKGKGKEISMTWGEGKKFLELIFKPDYLMEDAQVHEPTKHGFYINLGDALWYEGGKTVLNRSNKNDLLAKIEKKLVELSKG</sequence>
<accession>A0A1I2DJP5</accession>
<dbReference type="RefSeq" id="WP_091541401.1">
    <property type="nucleotide sequence ID" value="NZ_FONY01000007.1"/>
</dbReference>
<name>A0A1I2DJP5_9BACT</name>
<dbReference type="EMBL" id="FONY01000007">
    <property type="protein sequence ID" value="SFE80862.1"/>
    <property type="molecule type" value="Genomic_DNA"/>
</dbReference>
<proteinExistence type="predicted"/>
<evidence type="ECO:0000313" key="1">
    <source>
        <dbReference type="EMBL" id="SFE80862.1"/>
    </source>
</evidence>
<evidence type="ECO:0000313" key="2">
    <source>
        <dbReference type="Proteomes" id="UP000199513"/>
    </source>
</evidence>
<dbReference type="OrthoDB" id="934157at2"/>
<dbReference type="AlphaFoldDB" id="A0A1I2DJP5"/>
<dbReference type="STRING" id="1003.SAMN04488541_100752"/>
<gene>
    <name evidence="1" type="ORF">SAMN04488541_100752</name>
</gene>
<dbReference type="Proteomes" id="UP000199513">
    <property type="component" value="Unassembled WGS sequence"/>
</dbReference>
<reference evidence="1 2" key="1">
    <citation type="submission" date="2016-10" db="EMBL/GenBank/DDBJ databases">
        <authorList>
            <person name="de Groot N.N."/>
        </authorList>
    </citation>
    <scope>NUCLEOTIDE SEQUENCE [LARGE SCALE GENOMIC DNA]</scope>
    <source>
        <strain>GEY</strain>
        <strain evidence="2">DSM 9560</strain>
    </source>
</reference>